<evidence type="ECO:0000256" key="5">
    <source>
        <dbReference type="SAM" id="Phobius"/>
    </source>
</evidence>
<dbReference type="InterPro" id="IPR037120">
    <property type="entry name" value="Haem_peroxidase_sf_animal"/>
</dbReference>
<evidence type="ECO:0000313" key="7">
    <source>
        <dbReference type="EMBL" id="CAH3032719.1"/>
    </source>
</evidence>
<comment type="subcellular location">
    <subcellularLocation>
        <location evidence="1">Secreted</location>
    </subcellularLocation>
</comment>
<keyword evidence="5" id="KW-1133">Transmembrane helix</keyword>
<organism evidence="7 8">
    <name type="scientific">Porites evermanni</name>
    <dbReference type="NCBI Taxonomy" id="104178"/>
    <lineage>
        <taxon>Eukaryota</taxon>
        <taxon>Metazoa</taxon>
        <taxon>Cnidaria</taxon>
        <taxon>Anthozoa</taxon>
        <taxon>Hexacorallia</taxon>
        <taxon>Scleractinia</taxon>
        <taxon>Fungiina</taxon>
        <taxon>Poritidae</taxon>
        <taxon>Porites</taxon>
    </lineage>
</organism>
<name>A0ABN8MTA4_9CNID</name>
<comment type="caution">
    <text evidence="7">The sequence shown here is derived from an EMBL/GenBank/DDBJ whole genome shotgun (WGS) entry which is preliminary data.</text>
</comment>
<reference evidence="7 8" key="1">
    <citation type="submission" date="2022-05" db="EMBL/GenBank/DDBJ databases">
        <authorList>
            <consortium name="Genoscope - CEA"/>
            <person name="William W."/>
        </authorList>
    </citation>
    <scope>NUCLEOTIDE SEQUENCE [LARGE SCALE GENOMIC DNA]</scope>
</reference>
<dbReference type="InterPro" id="IPR011519">
    <property type="entry name" value="UnbV_ASPIC"/>
</dbReference>
<evidence type="ECO:0000256" key="1">
    <source>
        <dbReference type="ARBA" id="ARBA00004613"/>
    </source>
</evidence>
<dbReference type="InterPro" id="IPR013517">
    <property type="entry name" value="FG-GAP"/>
</dbReference>
<sequence length="1567" mass="174259">LTILFVIRSSTSSTPTLIPKEDLYEVRDGSYWTERRIDEKGDHWTRQANLDRLEVLANDAVLNLTFRSCIEDKSTEQNQYADDAGQNSKFEDVHQKAGFHHVHRMSGALSPHCVFDKVIPQVNSSNKVRIPGEYCAPEHATGGAAVGDYDGDGMEDIYFTVFHDRSVLYKNNGDGTFSDVTKAVNIGPSSHANGAVWADFDEDGDLDLYVTTVGDTRHYLYINYGGHFREEAMQRNCSMQTSDKRKLSGMTPNVGDFDLDGFVDIYVTEWIPHSLGKPSVSKLLRNRGHDSPGYFVDVTINAGVNLDDSYNGSMLNQGTYTYASSFTDFDNDGFPELLVTAAFGGSKMFWNTQKSNFTECTISCGLSGMRNAIGHAIGDWDNDGYLDWFSSAMWKNQSECTMSGCTFVTSGNKMEIWIFMNCSMQTSDKRKLSGMTPNVGDFDLDGFVDIYVTEWIPHSLGKWQIQGRGPRGPGSPYFFDQTEARRAFYLRSGSLYLRVCMTAPSPTPQPYLKDLKVWIRHCDRPVKWVYFVDVTINAGVNLDDSYNGSMLNQGTYTYGSSFTDFDNDGFPELLVTAAFGGSKMFWNTQKSNFTECTKSCGLSGMQNAIGHAIGDWDNDGYLDWFSSAMWKNQSECTMSGCTFVTSGNSLYRNLGGRQFEDATNQATISVFLMYVSFHQAGVENGGIAWGAAFVDFNNDGFLDFISTGGNEFNKIHLWQNLGTGQNGKTQEVSAFYGLNGTGKGRGLVKWDYDDDGDEDIIVCNNVGAPFFYQYQRKEPNNWIRIRVVHRCLKNPNKLCDSLGARVQVIMGNNHTQTKQIGSSTHFLGQSSVVAHFGLGSNSGNVTVKVTWPSNLMVTYVNVTPNTRLRVVQPNSSDSGQTFQYSALDKCFSLQVTSIVKQPSKSTVTVNPDGKTVKFQVNPGESYAELGNQTFTYTVGLMPCPGGQPLTANSTANVEFTSSTLSGCQDGRMIGSVPTVTDDRRLEGTSNNKVQVRWGAAQEDLIRDAPPMYADGIVIAAGANRPSPRKISNELFQQVESKISARRLSDFSPNFGQFLAHDTDSSGTLTSRDFEVESDVLLPIEVPQGDIHFDRQNKGNVYLPFVRTTFNRCTGRGTSIPRQQVNKLTSYIDGSVVYGETEERSRALRSFIDGRLKVIPNDLLPENNEALPNDNPVGRVASLLFVAGDSRANEQPGLIAFHTLFVREHNRLCDEYKSTNPQATDEQIFQAARRLVAAEIQAMTFREYLPSLLGGTTHIPPYQGYNDTVNVGMSNMMSTAAFRFGHSQVNTHLWRYEEDGTMSPYGHVSLRDVFFSPERVKREGGLDPLLRGAVRQAAQEVDLKMVDDMRNVLFPSGSGLGSDLASKNIQRGRDHGLPDYNTVRKALGLKGLTSFSEITKDSEVASTMKDLYQDINNVDLWVGGLAEDHEDGSELGPTFRTIMMLNFLRIRDGDRFWYERYLSKEEIDKVNLMTLGKLIRMNTGFKSAPDNVFFSTQYCAGVKDFQCVPKTEIPSVTEATSNATRNALIVITVVMFVLVVSLVAVLVWLLYRSRQKRKIIPVKPAPGN</sequence>
<dbReference type="InterPro" id="IPR019791">
    <property type="entry name" value="Haem_peroxidase_animal"/>
</dbReference>
<feature type="transmembrane region" description="Helical" evidence="5">
    <location>
        <begin position="1526"/>
        <end position="1550"/>
    </location>
</feature>
<dbReference type="EMBL" id="CALNXI010000681">
    <property type="protein sequence ID" value="CAH3032719.1"/>
    <property type="molecule type" value="Genomic_DNA"/>
</dbReference>
<dbReference type="Pfam" id="PF13517">
    <property type="entry name" value="FG-GAP_3"/>
    <property type="match status" value="4"/>
</dbReference>
<accession>A0ABN8MTA4</accession>
<keyword evidence="5" id="KW-0812">Transmembrane</keyword>
<dbReference type="PROSITE" id="PS50292">
    <property type="entry name" value="PEROXIDASE_3"/>
    <property type="match status" value="1"/>
</dbReference>
<dbReference type="SUPFAM" id="SSF48113">
    <property type="entry name" value="Heme-dependent peroxidases"/>
    <property type="match status" value="1"/>
</dbReference>
<evidence type="ECO:0000256" key="2">
    <source>
        <dbReference type="ARBA" id="ARBA00022525"/>
    </source>
</evidence>
<evidence type="ECO:0000259" key="6">
    <source>
        <dbReference type="Pfam" id="PF07593"/>
    </source>
</evidence>
<feature type="domain" description="ASPIC/UnbV" evidence="6">
    <location>
        <begin position="802"/>
        <end position="868"/>
    </location>
</feature>
<proteinExistence type="predicted"/>
<dbReference type="Gene3D" id="1.10.640.10">
    <property type="entry name" value="Haem peroxidase domain superfamily, animal type"/>
    <property type="match status" value="1"/>
</dbReference>
<dbReference type="Proteomes" id="UP001159427">
    <property type="component" value="Unassembled WGS sequence"/>
</dbReference>
<dbReference type="PRINTS" id="PR00457">
    <property type="entry name" value="ANPEROXIDASE"/>
</dbReference>
<dbReference type="Gene3D" id="2.130.10.130">
    <property type="entry name" value="Integrin alpha, N-terminal"/>
    <property type="match status" value="3"/>
</dbReference>
<dbReference type="InterPro" id="IPR028994">
    <property type="entry name" value="Integrin_alpha_N"/>
</dbReference>
<gene>
    <name evidence="7" type="ORF">PEVE_00039101</name>
</gene>
<dbReference type="InterPro" id="IPR010255">
    <property type="entry name" value="Haem_peroxidase_sf"/>
</dbReference>
<dbReference type="Pfam" id="PF03098">
    <property type="entry name" value="An_peroxidase"/>
    <property type="match status" value="1"/>
</dbReference>
<evidence type="ECO:0000313" key="8">
    <source>
        <dbReference type="Proteomes" id="UP001159427"/>
    </source>
</evidence>
<keyword evidence="3" id="KW-0732">Signal</keyword>
<keyword evidence="8" id="KW-1185">Reference proteome</keyword>
<dbReference type="PANTHER" id="PTHR11475:SF4">
    <property type="entry name" value="CHORION PEROXIDASE"/>
    <property type="match status" value="1"/>
</dbReference>
<keyword evidence="5" id="KW-0472">Membrane</keyword>
<keyword evidence="2" id="KW-0964">Secreted</keyword>
<keyword evidence="4" id="KW-0325">Glycoprotein</keyword>
<dbReference type="CDD" id="cd09822">
    <property type="entry name" value="peroxinectin_like_bacterial"/>
    <property type="match status" value="1"/>
</dbReference>
<feature type="non-terminal residue" evidence="7">
    <location>
        <position position="1"/>
    </location>
</feature>
<dbReference type="Pfam" id="PF07593">
    <property type="entry name" value="UnbV_ASPIC"/>
    <property type="match status" value="1"/>
</dbReference>
<dbReference type="PANTHER" id="PTHR11475">
    <property type="entry name" value="OXIDASE/PEROXIDASE"/>
    <property type="match status" value="1"/>
</dbReference>
<dbReference type="SUPFAM" id="SSF69318">
    <property type="entry name" value="Integrin alpha N-terminal domain"/>
    <property type="match status" value="2"/>
</dbReference>
<protein>
    <recommendedName>
        <fullName evidence="6">ASPIC/UnbV domain-containing protein</fullName>
    </recommendedName>
</protein>
<evidence type="ECO:0000256" key="4">
    <source>
        <dbReference type="ARBA" id="ARBA00023180"/>
    </source>
</evidence>
<evidence type="ECO:0000256" key="3">
    <source>
        <dbReference type="ARBA" id="ARBA00022729"/>
    </source>
</evidence>